<sequence length="110" mass="12568">MAKEGTATDFQRMTKQLFILLGTHHHWGYVQRAARAGDVPKAMHRIKNYIAGVINPSNRTTRTLVLINSNAENWLQTNLQMLEDYYSNTIQELRTSLCQFAGQDYGQPVV</sequence>
<dbReference type="AlphaFoldDB" id="A0AAW1G168"/>
<comment type="caution">
    <text evidence="1">The sequence shown here is derived from an EMBL/GenBank/DDBJ whole genome shotgun (WGS) entry which is preliminary data.</text>
</comment>
<evidence type="ECO:0000313" key="2">
    <source>
        <dbReference type="Proteomes" id="UP001488805"/>
    </source>
</evidence>
<protein>
    <submittedName>
        <fullName evidence="1">Uncharacterized protein</fullName>
    </submittedName>
</protein>
<dbReference type="Proteomes" id="UP001488805">
    <property type="component" value="Unassembled WGS sequence"/>
</dbReference>
<proteinExistence type="predicted"/>
<reference evidence="1 2" key="1">
    <citation type="journal article" date="2024" name="Genome Biol. Evol.">
        <title>Chromosome-level genome assembly of the viviparous eelpout Zoarces viviparus.</title>
        <authorList>
            <person name="Fuhrmann N."/>
            <person name="Brasseur M.V."/>
            <person name="Bakowski C.E."/>
            <person name="Podsiadlowski L."/>
            <person name="Prost S."/>
            <person name="Krehenwinkel H."/>
            <person name="Mayer C."/>
        </authorList>
    </citation>
    <scope>NUCLEOTIDE SEQUENCE [LARGE SCALE GENOMIC DNA]</scope>
    <source>
        <strain evidence="1">NO-MEL_2022_Ind0_liver</strain>
    </source>
</reference>
<keyword evidence="2" id="KW-1185">Reference proteome</keyword>
<name>A0AAW1G168_ZOAVI</name>
<gene>
    <name evidence="1" type="ORF">VZT92_002691</name>
</gene>
<dbReference type="EMBL" id="JBCEZU010000013">
    <property type="protein sequence ID" value="KAK9540225.1"/>
    <property type="molecule type" value="Genomic_DNA"/>
</dbReference>
<organism evidence="1 2">
    <name type="scientific">Zoarces viviparus</name>
    <name type="common">Viviparous eelpout</name>
    <name type="synonym">Blennius viviparus</name>
    <dbReference type="NCBI Taxonomy" id="48416"/>
    <lineage>
        <taxon>Eukaryota</taxon>
        <taxon>Metazoa</taxon>
        <taxon>Chordata</taxon>
        <taxon>Craniata</taxon>
        <taxon>Vertebrata</taxon>
        <taxon>Euteleostomi</taxon>
        <taxon>Actinopterygii</taxon>
        <taxon>Neopterygii</taxon>
        <taxon>Teleostei</taxon>
        <taxon>Neoteleostei</taxon>
        <taxon>Acanthomorphata</taxon>
        <taxon>Eupercaria</taxon>
        <taxon>Perciformes</taxon>
        <taxon>Cottioidei</taxon>
        <taxon>Zoarcales</taxon>
        <taxon>Zoarcidae</taxon>
        <taxon>Zoarcinae</taxon>
        <taxon>Zoarces</taxon>
    </lineage>
</organism>
<accession>A0AAW1G168</accession>
<evidence type="ECO:0000313" key="1">
    <source>
        <dbReference type="EMBL" id="KAK9540225.1"/>
    </source>
</evidence>